<dbReference type="Proteomes" id="UP000708208">
    <property type="component" value="Unassembled WGS sequence"/>
</dbReference>
<evidence type="ECO:0000313" key="2">
    <source>
        <dbReference type="Proteomes" id="UP000708208"/>
    </source>
</evidence>
<evidence type="ECO:0000313" key="1">
    <source>
        <dbReference type="EMBL" id="CAG7827931.1"/>
    </source>
</evidence>
<reference evidence="1" key="1">
    <citation type="submission" date="2021-06" db="EMBL/GenBank/DDBJ databases">
        <authorList>
            <person name="Hodson N. C."/>
            <person name="Mongue J. A."/>
            <person name="Jaron S. K."/>
        </authorList>
    </citation>
    <scope>NUCLEOTIDE SEQUENCE</scope>
</reference>
<dbReference type="EMBL" id="CAJVCH010545426">
    <property type="protein sequence ID" value="CAG7827931.1"/>
    <property type="molecule type" value="Genomic_DNA"/>
</dbReference>
<accession>A0A8J2L8M5</accession>
<dbReference type="AlphaFoldDB" id="A0A8J2L8M5"/>
<proteinExistence type="predicted"/>
<gene>
    <name evidence="1" type="ORF">AFUS01_LOCUS37886</name>
</gene>
<comment type="caution">
    <text evidence="1">The sequence shown here is derived from an EMBL/GenBank/DDBJ whole genome shotgun (WGS) entry which is preliminary data.</text>
</comment>
<protein>
    <submittedName>
        <fullName evidence="1">Uncharacterized protein</fullName>
    </submittedName>
</protein>
<keyword evidence="2" id="KW-1185">Reference proteome</keyword>
<sequence length="56" mass="6345">MKDALKEKLWECVASDAVRVQSLKCVNKRQGLKDQYIRDMAHFFGCITPGLKSCAN</sequence>
<name>A0A8J2L8M5_9HEXA</name>
<organism evidence="1 2">
    <name type="scientific">Allacma fusca</name>
    <dbReference type="NCBI Taxonomy" id="39272"/>
    <lineage>
        <taxon>Eukaryota</taxon>
        <taxon>Metazoa</taxon>
        <taxon>Ecdysozoa</taxon>
        <taxon>Arthropoda</taxon>
        <taxon>Hexapoda</taxon>
        <taxon>Collembola</taxon>
        <taxon>Symphypleona</taxon>
        <taxon>Sminthuridae</taxon>
        <taxon>Allacma</taxon>
    </lineage>
</organism>
<feature type="non-terminal residue" evidence="1">
    <location>
        <position position="1"/>
    </location>
</feature>